<keyword evidence="1" id="KW-0805">Transcription regulation</keyword>
<dbReference type="Proteomes" id="UP000885779">
    <property type="component" value="Unassembled WGS sequence"/>
</dbReference>
<dbReference type="PANTHER" id="PTHR30146:SF109">
    <property type="entry name" value="HTH-TYPE TRANSCRIPTIONAL REGULATOR GALS"/>
    <property type="match status" value="1"/>
</dbReference>
<dbReference type="PANTHER" id="PTHR30146">
    <property type="entry name" value="LACI-RELATED TRANSCRIPTIONAL REPRESSOR"/>
    <property type="match status" value="1"/>
</dbReference>
<keyword evidence="3" id="KW-0804">Transcription</keyword>
<dbReference type="InterPro" id="IPR010982">
    <property type="entry name" value="Lambda_DNA-bd_dom_sf"/>
</dbReference>
<dbReference type="PROSITE" id="PS50932">
    <property type="entry name" value="HTH_LACI_2"/>
    <property type="match status" value="1"/>
</dbReference>
<evidence type="ECO:0000256" key="3">
    <source>
        <dbReference type="ARBA" id="ARBA00023163"/>
    </source>
</evidence>
<dbReference type="SUPFAM" id="SSF53822">
    <property type="entry name" value="Periplasmic binding protein-like I"/>
    <property type="match status" value="1"/>
</dbReference>
<dbReference type="GO" id="GO:0000976">
    <property type="term" value="F:transcription cis-regulatory region binding"/>
    <property type="evidence" value="ECO:0007669"/>
    <property type="project" value="TreeGrafter"/>
</dbReference>
<dbReference type="CDD" id="cd06267">
    <property type="entry name" value="PBP1_LacI_sugar_binding-like"/>
    <property type="match status" value="1"/>
</dbReference>
<evidence type="ECO:0000259" key="4">
    <source>
        <dbReference type="PROSITE" id="PS50932"/>
    </source>
</evidence>
<sequence length="344" mass="37962">MQTNINEIARRCGVSIATVSRVFNNKGPIKESTRQKVLQVARELNYHPNYTARGLSRRKTDTIGVILPELNDEFFMNIIHGIDEVANRNKQYLLVSSSHSRRNDVETMLDFMGSGRVDGIILLAPGICESVIELKTKSRYPLVLLNCGKGIKDIVSFGVDNYRGAYLMTEHLIGHGYRKIAIVKGPEQNTEAIDRFQGFSDAMRDNRLGLKDALVVSGDFSFKSGYYGFLRLMGNKEQPEAIFFSNDMMALGAYDAARSSGINIPGDVAITGFDDIFSGRIIDPRLTTVNIPIMELGSKAAEYLLKMIKGEVDPRQPYKEVLSTALIIGGSCGCSNGTTSKIIA</sequence>
<dbReference type="Gene3D" id="3.40.50.2300">
    <property type="match status" value="2"/>
</dbReference>
<evidence type="ECO:0000256" key="1">
    <source>
        <dbReference type="ARBA" id="ARBA00023015"/>
    </source>
</evidence>
<dbReference type="EMBL" id="DRQG01000161">
    <property type="protein sequence ID" value="HGY57473.1"/>
    <property type="molecule type" value="Genomic_DNA"/>
</dbReference>
<evidence type="ECO:0000256" key="2">
    <source>
        <dbReference type="ARBA" id="ARBA00023125"/>
    </source>
</evidence>
<dbReference type="SUPFAM" id="SSF47413">
    <property type="entry name" value="lambda repressor-like DNA-binding domains"/>
    <property type="match status" value="1"/>
</dbReference>
<dbReference type="Gene3D" id="1.10.260.40">
    <property type="entry name" value="lambda repressor-like DNA-binding domains"/>
    <property type="match status" value="1"/>
</dbReference>
<protein>
    <submittedName>
        <fullName evidence="5">LacI family transcriptional regulator</fullName>
    </submittedName>
</protein>
<gene>
    <name evidence="5" type="ORF">ENK44_17330</name>
</gene>
<dbReference type="GO" id="GO:0003700">
    <property type="term" value="F:DNA-binding transcription factor activity"/>
    <property type="evidence" value="ECO:0007669"/>
    <property type="project" value="TreeGrafter"/>
</dbReference>
<keyword evidence="2" id="KW-0238">DNA-binding</keyword>
<dbReference type="AlphaFoldDB" id="A0A7V4U3W8"/>
<comment type="caution">
    <text evidence="5">The sequence shown here is derived from an EMBL/GenBank/DDBJ whole genome shotgun (WGS) entry which is preliminary data.</text>
</comment>
<dbReference type="InterPro" id="IPR028082">
    <property type="entry name" value="Peripla_BP_I"/>
</dbReference>
<reference evidence="5" key="1">
    <citation type="journal article" date="2020" name="mSystems">
        <title>Genome- and Community-Level Interaction Insights into Carbon Utilization and Element Cycling Functions of Hydrothermarchaeota in Hydrothermal Sediment.</title>
        <authorList>
            <person name="Zhou Z."/>
            <person name="Liu Y."/>
            <person name="Xu W."/>
            <person name="Pan J."/>
            <person name="Luo Z.H."/>
            <person name="Li M."/>
        </authorList>
    </citation>
    <scope>NUCLEOTIDE SEQUENCE [LARGE SCALE GENOMIC DNA]</scope>
    <source>
        <strain evidence="5">HyVt-577</strain>
    </source>
</reference>
<dbReference type="InterPro" id="IPR000843">
    <property type="entry name" value="HTH_LacI"/>
</dbReference>
<dbReference type="CDD" id="cd01392">
    <property type="entry name" value="HTH_LacI"/>
    <property type="match status" value="1"/>
</dbReference>
<dbReference type="Pfam" id="PF00356">
    <property type="entry name" value="LacI"/>
    <property type="match status" value="1"/>
</dbReference>
<feature type="domain" description="HTH lacI-type" evidence="4">
    <location>
        <begin position="3"/>
        <end position="57"/>
    </location>
</feature>
<name>A0A7V4U3W8_CALAY</name>
<dbReference type="InterPro" id="IPR046335">
    <property type="entry name" value="LacI/GalR-like_sensor"/>
</dbReference>
<proteinExistence type="predicted"/>
<accession>A0A7V4U3W8</accession>
<organism evidence="5">
    <name type="scientific">Caldithrix abyssi</name>
    <dbReference type="NCBI Taxonomy" id="187145"/>
    <lineage>
        <taxon>Bacteria</taxon>
        <taxon>Pseudomonadati</taxon>
        <taxon>Calditrichota</taxon>
        <taxon>Calditrichia</taxon>
        <taxon>Calditrichales</taxon>
        <taxon>Calditrichaceae</taxon>
        <taxon>Caldithrix</taxon>
    </lineage>
</organism>
<dbReference type="SMART" id="SM00354">
    <property type="entry name" value="HTH_LACI"/>
    <property type="match status" value="1"/>
</dbReference>
<evidence type="ECO:0000313" key="5">
    <source>
        <dbReference type="EMBL" id="HGY57473.1"/>
    </source>
</evidence>
<dbReference type="Pfam" id="PF13377">
    <property type="entry name" value="Peripla_BP_3"/>
    <property type="match status" value="1"/>
</dbReference>